<dbReference type="InterPro" id="IPR035684">
    <property type="entry name" value="ArgRS_core"/>
</dbReference>
<accession>A0A919TIY4</accession>
<keyword evidence="4 9" id="KW-0547">Nucleotide-binding</keyword>
<dbReference type="GO" id="GO:0004814">
    <property type="term" value="F:arginine-tRNA ligase activity"/>
    <property type="evidence" value="ECO:0007669"/>
    <property type="project" value="UniProtKB-UniRule"/>
</dbReference>
<gene>
    <name evidence="13" type="primary">argS_2</name>
    <name evidence="9" type="synonym">argS</name>
    <name evidence="13" type="ORF">Asi03nite_19250</name>
</gene>
<dbReference type="SUPFAM" id="SSF47323">
    <property type="entry name" value="Anticodon-binding domain of a subclass of class I aminoacyl-tRNA synthetases"/>
    <property type="match status" value="1"/>
</dbReference>
<dbReference type="InterPro" id="IPR001278">
    <property type="entry name" value="Arg-tRNA-ligase"/>
</dbReference>
<dbReference type="SMART" id="SM00836">
    <property type="entry name" value="DALR_1"/>
    <property type="match status" value="1"/>
</dbReference>
<comment type="subunit">
    <text evidence="9">Monomer.</text>
</comment>
<evidence type="ECO:0000313" key="14">
    <source>
        <dbReference type="Proteomes" id="UP000629619"/>
    </source>
</evidence>
<keyword evidence="5 9" id="KW-0067">ATP-binding</keyword>
<evidence type="ECO:0000256" key="9">
    <source>
        <dbReference type="HAMAP-Rule" id="MF_00123"/>
    </source>
</evidence>
<dbReference type="SUPFAM" id="SSF55190">
    <property type="entry name" value="Arginyl-tRNA synthetase (ArgRS), N-terminal 'additional' domain"/>
    <property type="match status" value="1"/>
</dbReference>
<evidence type="ECO:0000259" key="12">
    <source>
        <dbReference type="SMART" id="SM01016"/>
    </source>
</evidence>
<evidence type="ECO:0000256" key="1">
    <source>
        <dbReference type="ARBA" id="ARBA00005594"/>
    </source>
</evidence>
<evidence type="ECO:0000256" key="5">
    <source>
        <dbReference type="ARBA" id="ARBA00022840"/>
    </source>
</evidence>
<dbReference type="InterPro" id="IPR036695">
    <property type="entry name" value="Arg-tRNA-synth_N_sf"/>
</dbReference>
<dbReference type="HAMAP" id="MF_00123">
    <property type="entry name" value="Arg_tRNA_synth"/>
    <property type="match status" value="1"/>
</dbReference>
<dbReference type="FunFam" id="3.40.50.620:FF:000116">
    <property type="entry name" value="Arginine--tRNA ligase"/>
    <property type="match status" value="1"/>
</dbReference>
<keyword evidence="2 9" id="KW-0963">Cytoplasm</keyword>
<dbReference type="PANTHER" id="PTHR11956:SF5">
    <property type="entry name" value="ARGININE--TRNA LIGASE, CYTOPLASMIC"/>
    <property type="match status" value="1"/>
</dbReference>
<protein>
    <recommendedName>
        <fullName evidence="9">Arginine--tRNA ligase</fullName>
        <ecNumber evidence="9">6.1.1.19</ecNumber>
    </recommendedName>
    <alternativeName>
        <fullName evidence="9">Arginyl-tRNA synthetase</fullName>
        <shortName evidence="9">ArgRS</shortName>
    </alternativeName>
</protein>
<dbReference type="InterPro" id="IPR005148">
    <property type="entry name" value="Arg-tRNA-synth_N"/>
</dbReference>
<dbReference type="Proteomes" id="UP000629619">
    <property type="component" value="Unassembled WGS sequence"/>
</dbReference>
<evidence type="ECO:0000256" key="7">
    <source>
        <dbReference type="ARBA" id="ARBA00023146"/>
    </source>
</evidence>
<feature type="domain" description="Arginyl tRNA synthetase N-terminal" evidence="12">
    <location>
        <begin position="34"/>
        <end position="111"/>
    </location>
</feature>
<comment type="caution">
    <text evidence="13">The sequence shown here is derived from an EMBL/GenBank/DDBJ whole genome shotgun (WGS) entry which is preliminary data.</text>
</comment>
<evidence type="ECO:0000259" key="11">
    <source>
        <dbReference type="SMART" id="SM00836"/>
    </source>
</evidence>
<evidence type="ECO:0000256" key="8">
    <source>
        <dbReference type="ARBA" id="ARBA00049339"/>
    </source>
</evidence>
<dbReference type="InterPro" id="IPR008909">
    <property type="entry name" value="DALR_anticod-bd"/>
</dbReference>
<name>A0A919TIY4_9ACTN</name>
<dbReference type="InterPro" id="IPR009080">
    <property type="entry name" value="tRNAsynth_Ia_anticodon-bd"/>
</dbReference>
<comment type="catalytic activity">
    <reaction evidence="8 9">
        <text>tRNA(Arg) + L-arginine + ATP = L-arginyl-tRNA(Arg) + AMP + diphosphate</text>
        <dbReference type="Rhea" id="RHEA:20301"/>
        <dbReference type="Rhea" id="RHEA-COMP:9658"/>
        <dbReference type="Rhea" id="RHEA-COMP:9673"/>
        <dbReference type="ChEBI" id="CHEBI:30616"/>
        <dbReference type="ChEBI" id="CHEBI:32682"/>
        <dbReference type="ChEBI" id="CHEBI:33019"/>
        <dbReference type="ChEBI" id="CHEBI:78442"/>
        <dbReference type="ChEBI" id="CHEBI:78513"/>
        <dbReference type="ChEBI" id="CHEBI:456215"/>
        <dbReference type="EC" id="6.1.1.19"/>
    </reaction>
</comment>
<dbReference type="Pfam" id="PF05746">
    <property type="entry name" value="DALR_1"/>
    <property type="match status" value="1"/>
</dbReference>
<dbReference type="Gene3D" id="3.30.1360.70">
    <property type="entry name" value="Arginyl tRNA synthetase N-terminal domain"/>
    <property type="match status" value="1"/>
</dbReference>
<evidence type="ECO:0000256" key="4">
    <source>
        <dbReference type="ARBA" id="ARBA00022741"/>
    </source>
</evidence>
<dbReference type="Pfam" id="PF00750">
    <property type="entry name" value="tRNA-synt_1d"/>
    <property type="match status" value="1"/>
</dbReference>
<keyword evidence="6 9" id="KW-0648">Protein biosynthesis</keyword>
<reference evidence="13" key="1">
    <citation type="submission" date="2021-01" db="EMBL/GenBank/DDBJ databases">
        <title>Whole genome shotgun sequence of Actinoplanes siamensis NBRC 109076.</title>
        <authorList>
            <person name="Komaki H."/>
            <person name="Tamura T."/>
        </authorList>
    </citation>
    <scope>NUCLEOTIDE SEQUENCE</scope>
    <source>
        <strain evidence="13">NBRC 109076</strain>
    </source>
</reference>
<evidence type="ECO:0000256" key="2">
    <source>
        <dbReference type="ARBA" id="ARBA00022490"/>
    </source>
</evidence>
<proteinExistence type="inferred from homology"/>
<evidence type="ECO:0000313" key="13">
    <source>
        <dbReference type="EMBL" id="GIF04387.1"/>
    </source>
</evidence>
<dbReference type="InterPro" id="IPR001412">
    <property type="entry name" value="aa-tRNA-synth_I_CS"/>
</dbReference>
<dbReference type="SMART" id="SM01016">
    <property type="entry name" value="Arg_tRNA_synt_N"/>
    <property type="match status" value="1"/>
</dbReference>
<dbReference type="Pfam" id="PF03485">
    <property type="entry name" value="Arg_tRNA_synt_N"/>
    <property type="match status" value="1"/>
</dbReference>
<dbReference type="CDD" id="cd00671">
    <property type="entry name" value="ArgRS_core"/>
    <property type="match status" value="1"/>
</dbReference>
<feature type="domain" description="DALR anticodon binding" evidence="11">
    <location>
        <begin position="465"/>
        <end position="577"/>
    </location>
</feature>
<dbReference type="GO" id="GO:0005737">
    <property type="term" value="C:cytoplasm"/>
    <property type="evidence" value="ECO:0007669"/>
    <property type="project" value="UniProtKB-SubCell"/>
</dbReference>
<dbReference type="Gene3D" id="1.10.730.10">
    <property type="entry name" value="Isoleucyl-tRNA Synthetase, Domain 1"/>
    <property type="match status" value="1"/>
</dbReference>
<evidence type="ECO:0000256" key="10">
    <source>
        <dbReference type="RuleBase" id="RU363038"/>
    </source>
</evidence>
<organism evidence="13 14">
    <name type="scientific">Actinoplanes siamensis</name>
    <dbReference type="NCBI Taxonomy" id="1223317"/>
    <lineage>
        <taxon>Bacteria</taxon>
        <taxon>Bacillati</taxon>
        <taxon>Actinomycetota</taxon>
        <taxon>Actinomycetes</taxon>
        <taxon>Micromonosporales</taxon>
        <taxon>Micromonosporaceae</taxon>
        <taxon>Actinoplanes</taxon>
    </lineage>
</organism>
<dbReference type="PRINTS" id="PR01038">
    <property type="entry name" value="TRNASYNTHARG"/>
</dbReference>
<dbReference type="GO" id="GO:0005524">
    <property type="term" value="F:ATP binding"/>
    <property type="evidence" value="ECO:0007669"/>
    <property type="project" value="UniProtKB-UniRule"/>
</dbReference>
<dbReference type="Gene3D" id="3.40.50.620">
    <property type="entry name" value="HUPs"/>
    <property type="match status" value="1"/>
</dbReference>
<dbReference type="GO" id="GO:0006420">
    <property type="term" value="P:arginyl-tRNA aminoacylation"/>
    <property type="evidence" value="ECO:0007669"/>
    <property type="project" value="UniProtKB-UniRule"/>
</dbReference>
<dbReference type="EMBL" id="BOMW01000019">
    <property type="protein sequence ID" value="GIF04387.1"/>
    <property type="molecule type" value="Genomic_DNA"/>
</dbReference>
<feature type="short sequence motif" description="'HIGH' region" evidence="9">
    <location>
        <begin position="147"/>
        <end position="157"/>
    </location>
</feature>
<dbReference type="AlphaFoldDB" id="A0A919TIY4"/>
<dbReference type="EC" id="6.1.1.19" evidence="9"/>
<dbReference type="NCBIfam" id="TIGR00456">
    <property type="entry name" value="argS"/>
    <property type="match status" value="1"/>
</dbReference>
<comment type="subcellular location">
    <subcellularLocation>
        <location evidence="9">Cytoplasm</location>
    </subcellularLocation>
</comment>
<keyword evidence="3 9" id="KW-0436">Ligase</keyword>
<dbReference type="PROSITE" id="PS00178">
    <property type="entry name" value="AA_TRNA_LIGASE_I"/>
    <property type="match status" value="1"/>
</dbReference>
<keyword evidence="7 9" id="KW-0030">Aminoacyl-tRNA synthetase</keyword>
<evidence type="ECO:0000256" key="6">
    <source>
        <dbReference type="ARBA" id="ARBA00022917"/>
    </source>
</evidence>
<dbReference type="InterPro" id="IPR014729">
    <property type="entry name" value="Rossmann-like_a/b/a_fold"/>
</dbReference>
<sequence length="577" mass="61770">MLSAGGSIPPATDPFPVDPLRFVRHVGLLVDLEVLLQDRLAPALEAVAGHPVDPAVRVSPHADFQSGAPLALARELGRPPREIAAEVAAKADLAGLAEIAVSGPGFLNLTVSGSALDEALRATAADGRLGVPRTTVPRRVVIDYSGPNVAKEMHVGHLRSTIIGDALARMLEWLGDDVVRVNHLGDWGTPFGMLVEHLIDRGGDADHSISDLTAFYQAARVKFDNDDDFRRRARLRVVALQSGDPVSRELWRELVSRSERYFLDVYARLGVTLGPDDFAGESRYQDDLDGIVAELGEKGLLTESDGALCVFPAGFTGRDGVALPLIVRKADGGYGYAATDLAAIRHRVRALGGQRLLYVVGAPQRTHFEMVFAVARAAGWLPDVVTAEHIGFGSILGADGRMLRTRAGDTVKLAGLLDEAAGRASAPAIGIGAIKYADLSGDRRGDYVFDLDRMLAITGNTGPYLQMAHARVRSIFRRAGRPAGTITVTEPAERDLALVLLGFEPAVRAAAGSAEPHRLAVHLHDVAAAFSAFYERCPVLRAPTEEVRRSRLGLADLTARTLHTGLFLLGIEAPEEI</sequence>
<keyword evidence="14" id="KW-1185">Reference proteome</keyword>
<evidence type="ECO:0000256" key="3">
    <source>
        <dbReference type="ARBA" id="ARBA00022598"/>
    </source>
</evidence>
<dbReference type="PANTHER" id="PTHR11956">
    <property type="entry name" value="ARGINYL-TRNA SYNTHETASE"/>
    <property type="match status" value="1"/>
</dbReference>
<comment type="similarity">
    <text evidence="1 9 10">Belongs to the class-I aminoacyl-tRNA synthetase family.</text>
</comment>
<dbReference type="SUPFAM" id="SSF52374">
    <property type="entry name" value="Nucleotidylyl transferase"/>
    <property type="match status" value="1"/>
</dbReference>
<dbReference type="CDD" id="cd07956">
    <property type="entry name" value="Anticodon_Ia_Arg"/>
    <property type="match status" value="1"/>
</dbReference>